<name>A0A941E8R4_9ACTN</name>
<dbReference type="Gene3D" id="3.30.565.10">
    <property type="entry name" value="Histidine kinase-like ATPase, C-terminal domain"/>
    <property type="match status" value="1"/>
</dbReference>
<dbReference type="Proteomes" id="UP000676325">
    <property type="component" value="Unassembled WGS sequence"/>
</dbReference>
<keyword evidence="2" id="KW-1185">Reference proteome</keyword>
<reference evidence="1" key="1">
    <citation type="submission" date="2021-04" db="EMBL/GenBank/DDBJ databases">
        <title>Genome based classification of Actinospica acidithermotolerans sp. nov., an actinobacterium isolated from an Indonesian hot spring.</title>
        <authorList>
            <person name="Kusuma A.B."/>
            <person name="Putra K.E."/>
            <person name="Nafisah S."/>
            <person name="Loh J."/>
            <person name="Nouioui I."/>
            <person name="Goodfellow M."/>
        </authorList>
    </citation>
    <scope>NUCLEOTIDE SEQUENCE</scope>
    <source>
        <strain evidence="1">MGRD01-02</strain>
    </source>
</reference>
<accession>A0A941E8R4</accession>
<organism evidence="1 2">
    <name type="scientific">Actinospica acidithermotolerans</name>
    <dbReference type="NCBI Taxonomy" id="2828514"/>
    <lineage>
        <taxon>Bacteria</taxon>
        <taxon>Bacillati</taxon>
        <taxon>Actinomycetota</taxon>
        <taxon>Actinomycetes</taxon>
        <taxon>Catenulisporales</taxon>
        <taxon>Actinospicaceae</taxon>
        <taxon>Actinospica</taxon>
    </lineage>
</organism>
<evidence type="ECO:0008006" key="3">
    <source>
        <dbReference type="Google" id="ProtNLM"/>
    </source>
</evidence>
<evidence type="ECO:0000313" key="1">
    <source>
        <dbReference type="EMBL" id="MBR7825595.1"/>
    </source>
</evidence>
<evidence type="ECO:0000313" key="2">
    <source>
        <dbReference type="Proteomes" id="UP000676325"/>
    </source>
</evidence>
<proteinExistence type="predicted"/>
<protein>
    <recommendedName>
        <fullName evidence="3">Histidine kinase/HSP90-like ATPase domain-containing protein</fullName>
    </recommendedName>
</protein>
<comment type="caution">
    <text evidence="1">The sequence shown here is derived from an EMBL/GenBank/DDBJ whole genome shotgun (WGS) entry which is preliminary data.</text>
</comment>
<gene>
    <name evidence="1" type="ORF">KDK95_04700</name>
</gene>
<dbReference type="InterPro" id="IPR036890">
    <property type="entry name" value="HATPase_C_sf"/>
</dbReference>
<dbReference type="AlphaFoldDB" id="A0A941E8R4"/>
<dbReference type="EMBL" id="JAGSOH010000007">
    <property type="protein sequence ID" value="MBR7825595.1"/>
    <property type="molecule type" value="Genomic_DNA"/>
</dbReference>
<sequence length="164" mass="17615">MDMRGLNLTPVSHAPTGATIRARNLAAGRYLPGTPDGVTRLASVEFTAEKDYLPLARMATMHVTGLLGLPIGRVTDLRLAVNEACALFVGGEPAGAGRRRLAVAFDRLEGWLRITVDGPAPSRPPTPDDVGWTMLCALVEEPHWQVRDGAGTLIFTEPLRGVQH</sequence>